<dbReference type="GO" id="GO:0038039">
    <property type="term" value="C:G protein-coupled receptor heterodimeric complex"/>
    <property type="evidence" value="ECO:0007669"/>
    <property type="project" value="TreeGrafter"/>
</dbReference>
<feature type="transmembrane region" description="Helical" evidence="10">
    <location>
        <begin position="688"/>
        <end position="710"/>
    </location>
</feature>
<evidence type="ECO:0000313" key="13">
    <source>
        <dbReference type="EMBL" id="CAB9504152.1"/>
    </source>
</evidence>
<evidence type="ECO:0000256" key="7">
    <source>
        <dbReference type="ARBA" id="ARBA00023180"/>
    </source>
</evidence>
<feature type="domain" description="G-protein coupled receptors family 3 profile" evidence="12">
    <location>
        <begin position="472"/>
        <end position="742"/>
    </location>
</feature>
<proteinExistence type="predicted"/>
<evidence type="ECO:0000256" key="1">
    <source>
        <dbReference type="ARBA" id="ARBA00004141"/>
    </source>
</evidence>
<dbReference type="CDD" id="cd13953">
    <property type="entry name" value="7tm_classC_mGluR-like"/>
    <property type="match status" value="1"/>
</dbReference>
<dbReference type="EMBL" id="CAICTM010000186">
    <property type="protein sequence ID" value="CAB9504152.1"/>
    <property type="molecule type" value="Genomic_DNA"/>
</dbReference>
<feature type="transmembrane region" description="Helical" evidence="10">
    <location>
        <begin position="508"/>
        <end position="531"/>
    </location>
</feature>
<feature type="transmembrane region" description="Helical" evidence="10">
    <location>
        <begin position="652"/>
        <end position="676"/>
    </location>
</feature>
<feature type="chain" id="PRO_5040412863" description="G-protein coupled receptors family 3 profile domain-containing protein" evidence="11">
    <location>
        <begin position="25"/>
        <end position="944"/>
    </location>
</feature>
<dbReference type="InterPro" id="IPR002455">
    <property type="entry name" value="GPCR3_GABA-B"/>
</dbReference>
<evidence type="ECO:0000256" key="2">
    <source>
        <dbReference type="ARBA" id="ARBA00022692"/>
    </source>
</evidence>
<feature type="transmembrane region" description="Helical" evidence="10">
    <location>
        <begin position="597"/>
        <end position="618"/>
    </location>
</feature>
<keyword evidence="5 10" id="KW-0472">Membrane</keyword>
<feature type="transmembrane region" description="Helical" evidence="10">
    <location>
        <begin position="472"/>
        <end position="496"/>
    </location>
</feature>
<sequence length="944" mass="103870">MSIGRCLAFRFILLLLWGNIGVLSSPPLIQATETVLHASGTLERLVDDFMRAPWTVLNLLQHYHQNGGFPNGLTVRDRDAFNTISYSLFQTYDVPRMYGLYYASEAGMFAGYSGGNASAGTYREPVNSGYSIHDMDMQQYYHACVDPVTGEATTCDMVEGTEYVQCQEDCVLEPCHSQQTPCNSTSDCLQQQKWCPKYQIQKASNNDLGFVPRTWYCHGMDGKYTQNIPGIRGDSCLFADGITVYAYCQVANKTICNDVFTGGFRSSDYDPRVRPWYRATRQRQMPTWTPPYRFSNHLNLLGITYSEPVYLWQGDRHVFAGVFSVDYTLDSLSELLVGSDGTVSPSTTFVIFEHAEPNYLIASSSGLSPTRNVNESLPCTANEEECMRVTMSEVTNDALQRAYRLQKEGDFPDGLVEFKISNRLGAGRDVFVSKSSVVYQTKNKELQWILLVVSPVDHIVTTTSPLSTNDTLLAVVCTIAIIGSGLCLGMAIWFYWKRKSPAVILTERWFTQAFLIGCALMNLSTFAYFLGEATQELCMLRMWAFPLCFSMAISPLFVKTYRLFVMSGNPNGNRMSSAEGVATSNSRRRPSISNPNAAALTLPIVLIQCVILVVFSLIDPPKPRDDDEVVMVEFEDDVATTEHLGCRTRTNAFLYTAMAFDGTLVLIGCGLAYATRDTARGCGQAKELAFAMYNVLFIAVIVAILLLVVHHTTGTVLLFVLGINCGTVFSSAVFVLPRLVGPMNETSHRSTRSFHQRGTSGSSNDVPPECQSTFHSAVDHAHVASSSIYHSCVFGDNPTAQQQSEAQNDHDVTANANASDSETADDDFVEFEPFEPVPTVFPYDIPLATDGIPGVSHIPTISIGTCTTRDATLPSKRTSDSRHVSANTVSHPRHSHAKTMPALQSATPPTRSDSPGPRVSDLTSSTPYPSSTLSPSASEDGNVR</sequence>
<evidence type="ECO:0000313" key="14">
    <source>
        <dbReference type="Proteomes" id="UP001153069"/>
    </source>
</evidence>
<gene>
    <name evidence="13" type="ORF">SEMRO_187_G080990.1</name>
</gene>
<feature type="compositionally biased region" description="Polar residues" evidence="9">
    <location>
        <begin position="902"/>
        <end position="913"/>
    </location>
</feature>
<name>A0A9N8DJ77_9STRA</name>
<feature type="transmembrane region" description="Helical" evidence="10">
    <location>
        <begin position="716"/>
        <end position="740"/>
    </location>
</feature>
<feature type="compositionally biased region" description="Low complexity" evidence="9">
    <location>
        <begin position="920"/>
        <end position="938"/>
    </location>
</feature>
<reference evidence="13" key="1">
    <citation type="submission" date="2020-06" db="EMBL/GenBank/DDBJ databases">
        <authorList>
            <consortium name="Plant Systems Biology data submission"/>
        </authorList>
    </citation>
    <scope>NUCLEOTIDE SEQUENCE</scope>
    <source>
        <strain evidence="13">D6</strain>
    </source>
</reference>
<evidence type="ECO:0000256" key="3">
    <source>
        <dbReference type="ARBA" id="ARBA00022989"/>
    </source>
</evidence>
<keyword evidence="4" id="KW-0297">G-protein coupled receptor</keyword>
<evidence type="ECO:0000256" key="8">
    <source>
        <dbReference type="ARBA" id="ARBA00023224"/>
    </source>
</evidence>
<keyword evidence="7" id="KW-0325">Glycoprotein</keyword>
<dbReference type="InterPro" id="IPR017978">
    <property type="entry name" value="GPCR_3_C"/>
</dbReference>
<feature type="signal peptide" evidence="11">
    <location>
        <begin position="1"/>
        <end position="24"/>
    </location>
</feature>
<feature type="compositionally biased region" description="Polar residues" evidence="9">
    <location>
        <begin position="756"/>
        <end position="770"/>
    </location>
</feature>
<evidence type="ECO:0000256" key="11">
    <source>
        <dbReference type="SAM" id="SignalP"/>
    </source>
</evidence>
<feature type="transmembrane region" description="Helical" evidence="10">
    <location>
        <begin position="543"/>
        <end position="565"/>
    </location>
</feature>
<keyword evidence="11" id="KW-0732">Signal</keyword>
<evidence type="ECO:0000256" key="4">
    <source>
        <dbReference type="ARBA" id="ARBA00023040"/>
    </source>
</evidence>
<keyword evidence="14" id="KW-1185">Reference proteome</keyword>
<evidence type="ECO:0000256" key="9">
    <source>
        <dbReference type="SAM" id="MobiDB-lite"/>
    </source>
</evidence>
<evidence type="ECO:0000256" key="6">
    <source>
        <dbReference type="ARBA" id="ARBA00023170"/>
    </source>
</evidence>
<protein>
    <recommendedName>
        <fullName evidence="12">G-protein coupled receptors family 3 profile domain-containing protein</fullName>
    </recommendedName>
</protein>
<feature type="region of interest" description="Disordered" evidence="9">
    <location>
        <begin position="799"/>
        <end position="825"/>
    </location>
</feature>
<keyword evidence="3 10" id="KW-1133">Transmembrane helix</keyword>
<dbReference type="AlphaFoldDB" id="A0A9N8DJ77"/>
<evidence type="ECO:0000256" key="10">
    <source>
        <dbReference type="SAM" id="Phobius"/>
    </source>
</evidence>
<keyword evidence="2 10" id="KW-0812">Transmembrane</keyword>
<dbReference type="PROSITE" id="PS50259">
    <property type="entry name" value="G_PROTEIN_RECEP_F3_4"/>
    <property type="match status" value="1"/>
</dbReference>
<dbReference type="Pfam" id="PF22673">
    <property type="entry name" value="MCP-like_PDC_1"/>
    <property type="match status" value="1"/>
</dbReference>
<dbReference type="PANTHER" id="PTHR10519">
    <property type="entry name" value="GABA-B RECEPTOR"/>
    <property type="match status" value="1"/>
</dbReference>
<dbReference type="CDD" id="cd12913">
    <property type="entry name" value="PDC1_MCP_like"/>
    <property type="match status" value="1"/>
</dbReference>
<keyword evidence="6" id="KW-0675">Receptor</keyword>
<dbReference type="Proteomes" id="UP001153069">
    <property type="component" value="Unassembled WGS sequence"/>
</dbReference>
<keyword evidence="8" id="KW-0807">Transducer</keyword>
<dbReference type="PANTHER" id="PTHR10519:SF20">
    <property type="entry name" value="G-PROTEIN COUPLED RECEPTOR 156-RELATED"/>
    <property type="match status" value="1"/>
</dbReference>
<dbReference type="OrthoDB" id="2116838at2759"/>
<dbReference type="GO" id="GO:0004965">
    <property type="term" value="F:G protein-coupled GABA receptor activity"/>
    <property type="evidence" value="ECO:0007669"/>
    <property type="project" value="InterPro"/>
</dbReference>
<organism evidence="13 14">
    <name type="scientific">Seminavis robusta</name>
    <dbReference type="NCBI Taxonomy" id="568900"/>
    <lineage>
        <taxon>Eukaryota</taxon>
        <taxon>Sar</taxon>
        <taxon>Stramenopiles</taxon>
        <taxon>Ochrophyta</taxon>
        <taxon>Bacillariophyta</taxon>
        <taxon>Bacillariophyceae</taxon>
        <taxon>Bacillariophycidae</taxon>
        <taxon>Naviculales</taxon>
        <taxon>Naviculaceae</taxon>
        <taxon>Seminavis</taxon>
    </lineage>
</organism>
<dbReference type="Pfam" id="PF00003">
    <property type="entry name" value="7tm_3"/>
    <property type="match status" value="1"/>
</dbReference>
<feature type="region of interest" description="Disordered" evidence="9">
    <location>
        <begin position="745"/>
        <end position="770"/>
    </location>
</feature>
<evidence type="ECO:0000259" key="12">
    <source>
        <dbReference type="PROSITE" id="PS50259"/>
    </source>
</evidence>
<feature type="region of interest" description="Disordered" evidence="9">
    <location>
        <begin position="870"/>
        <end position="944"/>
    </location>
</feature>
<accession>A0A9N8DJ77</accession>
<comment type="subcellular location">
    <subcellularLocation>
        <location evidence="1">Membrane</location>
        <topology evidence="1">Multi-pass membrane protein</topology>
    </subcellularLocation>
</comment>
<dbReference type="Gene3D" id="3.30.450.20">
    <property type="entry name" value="PAS domain"/>
    <property type="match status" value="1"/>
</dbReference>
<evidence type="ECO:0000256" key="5">
    <source>
        <dbReference type="ARBA" id="ARBA00023136"/>
    </source>
</evidence>
<comment type="caution">
    <text evidence="13">The sequence shown here is derived from an EMBL/GenBank/DDBJ whole genome shotgun (WGS) entry which is preliminary data.</text>
</comment>